<gene>
    <name evidence="1" type="ORF">H9907_05070</name>
</gene>
<dbReference type="PANTHER" id="PTHR31480">
    <property type="entry name" value="BIFUNCTIONAL LYCOPENE CYCLASE/PHYTOENE SYNTHASE"/>
    <property type="match status" value="1"/>
</dbReference>
<dbReference type="InterPro" id="IPR008949">
    <property type="entry name" value="Isoprenoid_synthase_dom_sf"/>
</dbReference>
<evidence type="ECO:0000313" key="1">
    <source>
        <dbReference type="EMBL" id="HJD49456.1"/>
    </source>
</evidence>
<reference evidence="1" key="2">
    <citation type="submission" date="2021-04" db="EMBL/GenBank/DDBJ databases">
        <authorList>
            <person name="Gilroy R."/>
        </authorList>
    </citation>
    <scope>NUCLEOTIDE SEQUENCE</scope>
    <source>
        <strain evidence="1">5925</strain>
    </source>
</reference>
<dbReference type="SUPFAM" id="SSF48576">
    <property type="entry name" value="Terpenoid synthases"/>
    <property type="match status" value="1"/>
</dbReference>
<sequence>MLAMVGCTRWARVRSIMKLPHRPHPSPAEKYTAVAQRAAAEVMRGYSTSFSLATSLLREPVRTHVRNLYAMVRVADEIVDGVAAGAGLSTEATRACLDAYEQAVYQACDRGFSTDLVLHAFARTATECGIEDADVRDFFTSMRQDTLVAVHDAASVNSYVHGSAEVIGLMCNAIFAADSAGRGRPWSAQRRIQANEGALALGRAFQKVNFLRDIAEDTEQLGRNYVSGEAVTSRPARTGDLSATRTADITPHRTPSPAAAPLTEQQKAAYIAAIRADLALADSAISLLPATARAGVAATHALFAELTELLDQASVAEIMAGRIRVSAPRKAAVTARAATRAWRT</sequence>
<dbReference type="GO" id="GO:0004311">
    <property type="term" value="F:geranylgeranyl diphosphate synthase activity"/>
    <property type="evidence" value="ECO:0007669"/>
    <property type="project" value="InterPro"/>
</dbReference>
<dbReference type="InterPro" id="IPR044843">
    <property type="entry name" value="Trans_IPPS_bact-type"/>
</dbReference>
<dbReference type="SFLD" id="SFLDG01018">
    <property type="entry name" value="Squalene/Phytoene_Synthase_Lik"/>
    <property type="match status" value="1"/>
</dbReference>
<dbReference type="EMBL" id="DWUR01000083">
    <property type="protein sequence ID" value="HJD49456.1"/>
    <property type="molecule type" value="Genomic_DNA"/>
</dbReference>
<dbReference type="Proteomes" id="UP000823907">
    <property type="component" value="Unassembled WGS sequence"/>
</dbReference>
<organism evidence="1 2">
    <name type="scientific">Candidatus Corynebacterium intestinavium</name>
    <dbReference type="NCBI Taxonomy" id="2838531"/>
    <lineage>
        <taxon>Bacteria</taxon>
        <taxon>Bacillati</taxon>
        <taxon>Actinomycetota</taxon>
        <taxon>Actinomycetes</taxon>
        <taxon>Mycobacteriales</taxon>
        <taxon>Corynebacteriaceae</taxon>
        <taxon>Corynebacterium</taxon>
    </lineage>
</organism>
<accession>A0A9D2UBQ7</accession>
<dbReference type="SFLD" id="SFLDS00005">
    <property type="entry name" value="Isoprenoid_Synthase_Type_I"/>
    <property type="match status" value="1"/>
</dbReference>
<dbReference type="InterPro" id="IPR002060">
    <property type="entry name" value="Squ/phyt_synthse"/>
</dbReference>
<protein>
    <submittedName>
        <fullName evidence="1">Squalene/phytoene synthase family protein</fullName>
    </submittedName>
</protein>
<dbReference type="Pfam" id="PF00494">
    <property type="entry name" value="SQS_PSY"/>
    <property type="match status" value="1"/>
</dbReference>
<reference evidence="1" key="1">
    <citation type="journal article" date="2021" name="PeerJ">
        <title>Extensive microbial diversity within the chicken gut microbiome revealed by metagenomics and culture.</title>
        <authorList>
            <person name="Gilroy R."/>
            <person name="Ravi A."/>
            <person name="Getino M."/>
            <person name="Pursley I."/>
            <person name="Horton D.L."/>
            <person name="Alikhan N.F."/>
            <person name="Baker D."/>
            <person name="Gharbi K."/>
            <person name="Hall N."/>
            <person name="Watson M."/>
            <person name="Adriaenssens E.M."/>
            <person name="Foster-Nyarko E."/>
            <person name="Jarju S."/>
            <person name="Secka A."/>
            <person name="Antonio M."/>
            <person name="Oren A."/>
            <person name="Chaudhuri R.R."/>
            <person name="La Ragione R."/>
            <person name="Hildebrand F."/>
            <person name="Pallen M.J."/>
        </authorList>
    </citation>
    <scope>NUCLEOTIDE SEQUENCE</scope>
    <source>
        <strain evidence="1">5925</strain>
    </source>
</reference>
<dbReference type="Gene3D" id="1.10.600.10">
    <property type="entry name" value="Farnesyl Diphosphate Synthase"/>
    <property type="match status" value="1"/>
</dbReference>
<dbReference type="AlphaFoldDB" id="A0A9D2UBQ7"/>
<evidence type="ECO:0000313" key="2">
    <source>
        <dbReference type="Proteomes" id="UP000823907"/>
    </source>
</evidence>
<comment type="caution">
    <text evidence="1">The sequence shown here is derived from an EMBL/GenBank/DDBJ whole genome shotgun (WGS) entry which is preliminary data.</text>
</comment>
<proteinExistence type="predicted"/>
<dbReference type="SFLD" id="SFLDG01212">
    <property type="entry name" value="Phytoene_synthase_like"/>
    <property type="match status" value="1"/>
</dbReference>
<name>A0A9D2UBQ7_9CORY</name>